<accession>A0A7I7QPA2</accession>
<dbReference type="KEGG" id="msei:MSEDJ_22010"/>
<feature type="compositionally biased region" description="Basic residues" evidence="1">
    <location>
        <begin position="497"/>
        <end position="506"/>
    </location>
</feature>
<evidence type="ECO:0000256" key="1">
    <source>
        <dbReference type="SAM" id="MobiDB-lite"/>
    </source>
</evidence>
<protein>
    <submittedName>
        <fullName evidence="2">Uncharacterized protein</fullName>
    </submittedName>
</protein>
<organism evidence="2 3">
    <name type="scientific">Mycolicibacterium sediminis</name>
    <dbReference type="NCBI Taxonomy" id="1286180"/>
    <lineage>
        <taxon>Bacteria</taxon>
        <taxon>Bacillati</taxon>
        <taxon>Actinomycetota</taxon>
        <taxon>Actinomycetes</taxon>
        <taxon>Mycobacteriales</taxon>
        <taxon>Mycobacteriaceae</taxon>
        <taxon>Mycolicibacterium</taxon>
    </lineage>
</organism>
<proteinExistence type="predicted"/>
<gene>
    <name evidence="2" type="ORF">MSEDJ_22010</name>
</gene>
<reference evidence="2 3" key="1">
    <citation type="journal article" date="2019" name="Emerg. Microbes Infect.">
        <title>Comprehensive subspecies identification of 175 nontuberculous mycobacteria species based on 7547 genomic profiles.</title>
        <authorList>
            <person name="Matsumoto Y."/>
            <person name="Kinjo T."/>
            <person name="Motooka D."/>
            <person name="Nabeya D."/>
            <person name="Jung N."/>
            <person name="Uechi K."/>
            <person name="Horii T."/>
            <person name="Iida T."/>
            <person name="Fujita J."/>
            <person name="Nakamura S."/>
        </authorList>
    </citation>
    <scope>NUCLEOTIDE SEQUENCE [LARGE SCALE GENOMIC DNA]</scope>
    <source>
        <strain evidence="2 3">JCM 17899</strain>
    </source>
</reference>
<sequence length="660" mass="71421">MIKLDRFSEPYNATGGLAAVGVLNQLGRPDIEPLEVLVREAVQNCWDAKRDDVNRIQVEIGRSVLGEEQVRTLRDTILVDPPPGLGLDEALEEGTQLLYVADFGTQGLGGPTRADRPGAPRDFVDFIRNIGQPPDKDFGGGSFGYGKAAFYIASSAHTIVVDTLCVLDDGRYERRLLGCALGDNFNIDGSPYTGRHWWGRVLDGVPEPLTGAEADAVAAELGLPHRSGKDGMGTTVLVVSPGIGLQTTEGADCSMQFIADAVVWNFWPRMIDTAGGAKRSIEFRLFDNGAVVRVPDARTHPRLRGFVEAMDRMHQDSGPDDDFMIDRPIKCLSPVRKLGRLTIQKGALAPADLPDRPVPRGAWDTRESLHHVALMRTPEIVVKYLPGAAPLAGKMGYSGVFKCDLDVDDAFKAAEPPTHDDWVHRFVQDPHHRTFVNVAYKRILGICRNAAGFESSVPSPDPSEGVPLGEFADALAVLMPGSDGPGARRSVRTPNQPKRKRRRRAPGRTDIEVATSDVWVDGPDPAQNGVGTTGGDAAVSSVGRTRASAPPQARPGGEPGPAMGADGAPVMRYPFDLRTRGHRVRLLAEVEIMINDGQKPEKDPPAGYVPPRVVRWIDPAGLAHKTVEVLTGPEGGDGRWAVEIELHDEMMRVDVTPQVT</sequence>
<feature type="region of interest" description="Disordered" evidence="1">
    <location>
        <begin position="479"/>
        <end position="567"/>
    </location>
</feature>
<dbReference type="RefSeq" id="WP_163796896.1">
    <property type="nucleotide sequence ID" value="NZ_AP022588.1"/>
</dbReference>
<dbReference type="Proteomes" id="UP000467193">
    <property type="component" value="Chromosome"/>
</dbReference>
<dbReference type="EMBL" id="AP022588">
    <property type="protein sequence ID" value="BBY28105.1"/>
    <property type="molecule type" value="Genomic_DNA"/>
</dbReference>
<name>A0A7I7QPA2_9MYCO</name>
<evidence type="ECO:0000313" key="2">
    <source>
        <dbReference type="EMBL" id="BBY28105.1"/>
    </source>
</evidence>
<keyword evidence="3" id="KW-1185">Reference proteome</keyword>
<evidence type="ECO:0000313" key="3">
    <source>
        <dbReference type="Proteomes" id="UP000467193"/>
    </source>
</evidence>
<dbReference type="AlphaFoldDB" id="A0A7I7QPA2"/>